<proteinExistence type="predicted"/>
<evidence type="ECO:0000313" key="3">
    <source>
        <dbReference type="Proteomes" id="UP000010074"/>
    </source>
</evidence>
<evidence type="ECO:0000313" key="2">
    <source>
        <dbReference type="EMBL" id="AFY01326.1"/>
    </source>
</evidence>
<sequence length="226" mass="25628">MVNILGLLAVTLFSFGAGAAQMNVEGSWGADAIQWQITQQDRHQSWHMQSGSQYKNLEVDKWSNIESQVTSADEKTNLEIRYTEGLTRLFGQLDGKKVEVSIEHTNNGTLRFSGVYKNHRPSLRFDVPTVNRPGRATGFFKNDLADLYILPREKGYHFKGYMNGYWIDLEVLKVAEGSYTLQGSYLSKKMSLSVTTEIPMDDLIEYLLLDTPMPDIDFLNLNKAGF</sequence>
<dbReference type="HOGENOM" id="CLU_1222797_0_0_7"/>
<dbReference type="PATRIC" id="fig|1069642.3.peg.1613"/>
<gene>
    <name evidence="2" type="ORF">Bdt_1631</name>
</gene>
<name>K7YNC7_BDEBC</name>
<dbReference type="KEGG" id="bbat:Bdt_1631"/>
<accession>K7YNC7</accession>
<dbReference type="RefSeq" id="WP_015090777.1">
    <property type="nucleotide sequence ID" value="NC_019567.1"/>
</dbReference>
<dbReference type="OrthoDB" id="9827786at2"/>
<dbReference type="AlphaFoldDB" id="K7YNC7"/>
<reference evidence="2 3" key="1">
    <citation type="journal article" date="2012" name="BMC Genomics">
        <title>Genome analysis of a simultaneously predatory and prey-independent, novel Bdellovibrio bacteriovorus from the River Tiber, supports in silico predictions of both ancient and recent lateral gene transfer from diverse bacteria.</title>
        <authorList>
            <person name="Hobley L."/>
            <person name="Lerner T.R."/>
            <person name="Williams L.E."/>
            <person name="Lambert C."/>
            <person name="Till R."/>
            <person name="Milner D.S."/>
            <person name="Basford S.M."/>
            <person name="Capeness M.J."/>
            <person name="Fenton A.K."/>
            <person name="Atterbury R.J."/>
            <person name="Harris M.A."/>
            <person name="Sockett R.E."/>
        </authorList>
    </citation>
    <scope>NUCLEOTIDE SEQUENCE [LARGE SCALE GENOMIC DNA]</scope>
    <source>
        <strain evidence="2 3">Tiberius</strain>
    </source>
</reference>
<keyword evidence="1" id="KW-0732">Signal</keyword>
<feature type="signal peptide" evidence="1">
    <location>
        <begin position="1"/>
        <end position="19"/>
    </location>
</feature>
<dbReference type="Proteomes" id="UP000010074">
    <property type="component" value="Chromosome"/>
</dbReference>
<protein>
    <submittedName>
        <fullName evidence="2">Uncharacterized protein</fullName>
    </submittedName>
</protein>
<evidence type="ECO:0000256" key="1">
    <source>
        <dbReference type="SAM" id="SignalP"/>
    </source>
</evidence>
<dbReference type="EMBL" id="CP002930">
    <property type="protein sequence ID" value="AFY01326.1"/>
    <property type="molecule type" value="Genomic_DNA"/>
</dbReference>
<feature type="chain" id="PRO_5003913684" evidence="1">
    <location>
        <begin position="20"/>
        <end position="226"/>
    </location>
</feature>
<organism evidence="2 3">
    <name type="scientific">Bdellovibrio bacteriovorus str. Tiberius</name>
    <dbReference type="NCBI Taxonomy" id="1069642"/>
    <lineage>
        <taxon>Bacteria</taxon>
        <taxon>Pseudomonadati</taxon>
        <taxon>Bdellovibrionota</taxon>
        <taxon>Bdellovibrionia</taxon>
        <taxon>Bdellovibrionales</taxon>
        <taxon>Pseudobdellovibrionaceae</taxon>
        <taxon>Bdellovibrio</taxon>
    </lineage>
</organism>